<reference evidence="1" key="1">
    <citation type="submission" date="2024-03" db="EMBL/GenBank/DDBJ databases">
        <title>WGS assembly of Saponaria officinalis var. Norfolk2.</title>
        <authorList>
            <person name="Jenkins J."/>
            <person name="Shu S."/>
            <person name="Grimwood J."/>
            <person name="Barry K."/>
            <person name="Goodstein D."/>
            <person name="Schmutz J."/>
            <person name="Leebens-Mack J."/>
            <person name="Osbourn A."/>
        </authorList>
    </citation>
    <scope>NUCLEOTIDE SEQUENCE [LARGE SCALE GENOMIC DNA]</scope>
    <source>
        <strain evidence="1">JIC</strain>
    </source>
</reference>
<dbReference type="AlphaFoldDB" id="A0AAW1M326"/>
<accession>A0AAW1M326</accession>
<organism evidence="1 2">
    <name type="scientific">Saponaria officinalis</name>
    <name type="common">Common soapwort</name>
    <name type="synonym">Lychnis saponaria</name>
    <dbReference type="NCBI Taxonomy" id="3572"/>
    <lineage>
        <taxon>Eukaryota</taxon>
        <taxon>Viridiplantae</taxon>
        <taxon>Streptophyta</taxon>
        <taxon>Embryophyta</taxon>
        <taxon>Tracheophyta</taxon>
        <taxon>Spermatophyta</taxon>
        <taxon>Magnoliopsida</taxon>
        <taxon>eudicotyledons</taxon>
        <taxon>Gunneridae</taxon>
        <taxon>Pentapetalae</taxon>
        <taxon>Caryophyllales</taxon>
        <taxon>Caryophyllaceae</taxon>
        <taxon>Caryophylleae</taxon>
        <taxon>Saponaria</taxon>
    </lineage>
</organism>
<proteinExistence type="predicted"/>
<evidence type="ECO:0000313" key="1">
    <source>
        <dbReference type="EMBL" id="KAK9740195.1"/>
    </source>
</evidence>
<dbReference type="EMBL" id="JBDFQZ010000003">
    <property type="protein sequence ID" value="KAK9740195.1"/>
    <property type="molecule type" value="Genomic_DNA"/>
</dbReference>
<evidence type="ECO:0000313" key="2">
    <source>
        <dbReference type="Proteomes" id="UP001443914"/>
    </source>
</evidence>
<keyword evidence="2" id="KW-1185">Reference proteome</keyword>
<comment type="caution">
    <text evidence="1">The sequence shown here is derived from an EMBL/GenBank/DDBJ whole genome shotgun (WGS) entry which is preliminary data.</text>
</comment>
<gene>
    <name evidence="1" type="ORF">RND81_03G018200</name>
</gene>
<feature type="non-terminal residue" evidence="1">
    <location>
        <position position="1"/>
    </location>
</feature>
<dbReference type="Proteomes" id="UP001443914">
    <property type="component" value="Unassembled WGS sequence"/>
</dbReference>
<protein>
    <submittedName>
        <fullName evidence="1">Uncharacterized protein</fullName>
    </submittedName>
</protein>
<sequence>ITSLRLLSRASKQCLCIIGASSQIISFVLINSSVSSVLGFIPGHVEFSVTLIGMPNLEWAVLPPGSKIAAIPLDATGKTISPLLLIAAHNVLQIKVFPVPP</sequence>
<name>A0AAW1M326_SAPOF</name>